<evidence type="ECO:0000256" key="2">
    <source>
        <dbReference type="ARBA" id="ARBA00005417"/>
    </source>
</evidence>
<comment type="subcellular location">
    <subcellularLocation>
        <location evidence="1">Cell membrane</location>
        <topology evidence="1">Peripheral membrane protein</topology>
    </subcellularLocation>
</comment>
<dbReference type="PROSITE" id="PS00211">
    <property type="entry name" value="ABC_TRANSPORTER_1"/>
    <property type="match status" value="1"/>
</dbReference>
<organism evidence="12 13">
    <name type="scientific">Ancylobacter tetraedralis</name>
    <dbReference type="NCBI Taxonomy" id="217068"/>
    <lineage>
        <taxon>Bacteria</taxon>
        <taxon>Pseudomonadati</taxon>
        <taxon>Pseudomonadota</taxon>
        <taxon>Alphaproteobacteria</taxon>
        <taxon>Hyphomicrobiales</taxon>
        <taxon>Xanthobacteraceae</taxon>
        <taxon>Ancylobacter</taxon>
    </lineage>
</organism>
<dbReference type="PANTHER" id="PTHR42771">
    <property type="entry name" value="IRON(3+)-HYDROXAMATE IMPORT ATP-BINDING PROTEIN FHUC"/>
    <property type="match status" value="1"/>
</dbReference>
<dbReference type="GO" id="GO:0005524">
    <property type="term" value="F:ATP binding"/>
    <property type="evidence" value="ECO:0007669"/>
    <property type="project" value="UniProtKB-KW"/>
</dbReference>
<evidence type="ECO:0000313" key="12">
    <source>
        <dbReference type="EMBL" id="MBB3772538.1"/>
    </source>
</evidence>
<dbReference type="InterPro" id="IPR017871">
    <property type="entry name" value="ABC_transporter-like_CS"/>
</dbReference>
<dbReference type="EMBL" id="JACICD010000006">
    <property type="protein sequence ID" value="MBB3772538.1"/>
    <property type="molecule type" value="Genomic_DNA"/>
</dbReference>
<dbReference type="Gene3D" id="3.40.50.300">
    <property type="entry name" value="P-loop containing nucleotide triphosphate hydrolases"/>
    <property type="match status" value="1"/>
</dbReference>
<keyword evidence="10" id="KW-0472">Membrane</keyword>
<dbReference type="AlphaFoldDB" id="A0A839ZCU3"/>
<keyword evidence="7 12" id="KW-0067">ATP-binding</keyword>
<evidence type="ECO:0000256" key="6">
    <source>
        <dbReference type="ARBA" id="ARBA00022741"/>
    </source>
</evidence>
<name>A0A839ZCU3_9HYPH</name>
<keyword evidence="3" id="KW-0813">Transport</keyword>
<dbReference type="Pfam" id="PF00005">
    <property type="entry name" value="ABC_tran"/>
    <property type="match status" value="1"/>
</dbReference>
<keyword evidence="4" id="KW-1003">Cell membrane</keyword>
<feature type="domain" description="ABC transporter" evidence="11">
    <location>
        <begin position="12"/>
        <end position="248"/>
    </location>
</feature>
<keyword evidence="8" id="KW-0408">Iron</keyword>
<keyword evidence="13" id="KW-1185">Reference proteome</keyword>
<dbReference type="FunFam" id="3.40.50.300:FF:000134">
    <property type="entry name" value="Iron-enterobactin ABC transporter ATP-binding protein"/>
    <property type="match status" value="1"/>
</dbReference>
<dbReference type="SUPFAM" id="SSF52540">
    <property type="entry name" value="P-loop containing nucleoside triphosphate hydrolases"/>
    <property type="match status" value="1"/>
</dbReference>
<evidence type="ECO:0000256" key="1">
    <source>
        <dbReference type="ARBA" id="ARBA00004202"/>
    </source>
</evidence>
<dbReference type="InterPro" id="IPR027417">
    <property type="entry name" value="P-loop_NTPase"/>
</dbReference>
<comment type="caution">
    <text evidence="12">The sequence shown here is derived from an EMBL/GenBank/DDBJ whole genome shotgun (WGS) entry which is preliminary data.</text>
</comment>
<keyword evidence="9" id="KW-0406">Ion transport</keyword>
<proteinExistence type="inferred from homology"/>
<dbReference type="CDD" id="cd03214">
    <property type="entry name" value="ABC_Iron-Siderophores_B12_Hemin"/>
    <property type="match status" value="1"/>
</dbReference>
<evidence type="ECO:0000256" key="10">
    <source>
        <dbReference type="ARBA" id="ARBA00023136"/>
    </source>
</evidence>
<evidence type="ECO:0000256" key="4">
    <source>
        <dbReference type="ARBA" id="ARBA00022475"/>
    </source>
</evidence>
<evidence type="ECO:0000256" key="7">
    <source>
        <dbReference type="ARBA" id="ARBA00022840"/>
    </source>
</evidence>
<dbReference type="PANTHER" id="PTHR42771:SF2">
    <property type="entry name" value="IRON(3+)-HYDROXAMATE IMPORT ATP-BINDING PROTEIN FHUC"/>
    <property type="match status" value="1"/>
</dbReference>
<dbReference type="GO" id="GO:0016887">
    <property type="term" value="F:ATP hydrolysis activity"/>
    <property type="evidence" value="ECO:0007669"/>
    <property type="project" value="InterPro"/>
</dbReference>
<gene>
    <name evidence="12" type="ORF">FHS55_003159</name>
</gene>
<dbReference type="PROSITE" id="PS50893">
    <property type="entry name" value="ABC_TRANSPORTER_2"/>
    <property type="match status" value="1"/>
</dbReference>
<reference evidence="12 13" key="1">
    <citation type="submission" date="2020-08" db="EMBL/GenBank/DDBJ databases">
        <title>Genomic Encyclopedia of Type Strains, Phase IV (KMG-IV): sequencing the most valuable type-strain genomes for metagenomic binning, comparative biology and taxonomic classification.</title>
        <authorList>
            <person name="Goeker M."/>
        </authorList>
    </citation>
    <scope>NUCLEOTIDE SEQUENCE [LARGE SCALE GENOMIC DNA]</scope>
    <source>
        <strain evidence="12 13">DSM 5895</strain>
    </source>
</reference>
<dbReference type="InterPro" id="IPR051535">
    <property type="entry name" value="Siderophore_ABC-ATPase"/>
</dbReference>
<evidence type="ECO:0000256" key="9">
    <source>
        <dbReference type="ARBA" id="ARBA00023065"/>
    </source>
</evidence>
<evidence type="ECO:0000256" key="5">
    <source>
        <dbReference type="ARBA" id="ARBA00022496"/>
    </source>
</evidence>
<dbReference type="InterPro" id="IPR003439">
    <property type="entry name" value="ABC_transporter-like_ATP-bd"/>
</dbReference>
<dbReference type="SMART" id="SM00382">
    <property type="entry name" value="AAA"/>
    <property type="match status" value="1"/>
</dbReference>
<sequence>MEPARGTGGAAFELKGVTVRIEGRPVVDDVHLTLEGGRVHGLIGPNGSGKSTLIQLLARQIPPHSGEVLFRGRPVASLTARAFAREVAYLPQFSPSADGLLVRELVALGRFPWHGALGRFGPRDRAKVDEAIARAGLLHMAARRVDTLSGGERQRAWLAMLLAQDASCLLLDEPTSALDLAHQMDVLALVRDLSLERAITVVVILHDINLAARHCDSIVALGAGRVVFQGSVAQVMTADVLQRIYAVPMGITHPRDLGQPIGYPL</sequence>
<comment type="similarity">
    <text evidence="2">Belongs to the ABC transporter superfamily.</text>
</comment>
<accession>A0A839ZCU3</accession>
<protein>
    <submittedName>
        <fullName evidence="12">Iron complex transport system ATP-binding protein</fullName>
    </submittedName>
</protein>
<dbReference type="Proteomes" id="UP000533469">
    <property type="component" value="Unassembled WGS sequence"/>
</dbReference>
<evidence type="ECO:0000256" key="8">
    <source>
        <dbReference type="ARBA" id="ARBA00023004"/>
    </source>
</evidence>
<dbReference type="GO" id="GO:0005886">
    <property type="term" value="C:plasma membrane"/>
    <property type="evidence" value="ECO:0007669"/>
    <property type="project" value="UniProtKB-SubCell"/>
</dbReference>
<evidence type="ECO:0000259" key="11">
    <source>
        <dbReference type="PROSITE" id="PS50893"/>
    </source>
</evidence>
<dbReference type="GO" id="GO:0006826">
    <property type="term" value="P:iron ion transport"/>
    <property type="evidence" value="ECO:0007669"/>
    <property type="project" value="UniProtKB-KW"/>
</dbReference>
<dbReference type="InterPro" id="IPR003593">
    <property type="entry name" value="AAA+_ATPase"/>
</dbReference>
<keyword evidence="5" id="KW-0410">Iron transport</keyword>
<keyword evidence="6" id="KW-0547">Nucleotide-binding</keyword>
<evidence type="ECO:0000313" key="13">
    <source>
        <dbReference type="Proteomes" id="UP000533469"/>
    </source>
</evidence>
<evidence type="ECO:0000256" key="3">
    <source>
        <dbReference type="ARBA" id="ARBA00022448"/>
    </source>
</evidence>